<keyword evidence="3" id="KW-0645">Protease</keyword>
<comment type="similarity">
    <text evidence="1">Belongs to the peptidase S10 family.</text>
</comment>
<dbReference type="Proteomes" id="UP000803844">
    <property type="component" value="Unassembled WGS sequence"/>
</dbReference>
<dbReference type="InterPro" id="IPR001563">
    <property type="entry name" value="Peptidase_S10"/>
</dbReference>
<evidence type="ECO:0000256" key="2">
    <source>
        <dbReference type="ARBA" id="ARBA00022645"/>
    </source>
</evidence>
<organism evidence="6 7">
    <name type="scientific">Cryphonectria parasitica (strain ATCC 38755 / EP155)</name>
    <dbReference type="NCBI Taxonomy" id="660469"/>
    <lineage>
        <taxon>Eukaryota</taxon>
        <taxon>Fungi</taxon>
        <taxon>Dikarya</taxon>
        <taxon>Ascomycota</taxon>
        <taxon>Pezizomycotina</taxon>
        <taxon>Sordariomycetes</taxon>
        <taxon>Sordariomycetidae</taxon>
        <taxon>Diaporthales</taxon>
        <taxon>Cryphonectriaceae</taxon>
        <taxon>Cryphonectria-Endothia species complex</taxon>
        <taxon>Cryphonectria</taxon>
    </lineage>
</organism>
<reference evidence="6" key="1">
    <citation type="journal article" date="2020" name="Phytopathology">
        <title>Genome sequence of the chestnut blight fungus Cryphonectria parasitica EP155: A fundamental resource for an archetypical invasive plant pathogen.</title>
        <authorList>
            <person name="Crouch J.A."/>
            <person name="Dawe A."/>
            <person name="Aerts A."/>
            <person name="Barry K."/>
            <person name="Churchill A.C.L."/>
            <person name="Grimwood J."/>
            <person name="Hillman B."/>
            <person name="Milgroom M.G."/>
            <person name="Pangilinan J."/>
            <person name="Smith M."/>
            <person name="Salamov A."/>
            <person name="Schmutz J."/>
            <person name="Yadav J."/>
            <person name="Grigoriev I.V."/>
            <person name="Nuss D."/>
        </authorList>
    </citation>
    <scope>NUCLEOTIDE SEQUENCE</scope>
    <source>
        <strain evidence="6">EP155</strain>
    </source>
</reference>
<name>A0A9P4XY07_CRYP1</name>
<comment type="caution">
    <text evidence="6">The sequence shown here is derived from an EMBL/GenBank/DDBJ whole genome shotgun (WGS) entry which is preliminary data.</text>
</comment>
<keyword evidence="2" id="KW-0121">Carboxypeptidase</keyword>
<dbReference type="GO" id="GO:0004185">
    <property type="term" value="F:serine-type carboxypeptidase activity"/>
    <property type="evidence" value="ECO:0007669"/>
    <property type="project" value="InterPro"/>
</dbReference>
<evidence type="ECO:0000256" key="5">
    <source>
        <dbReference type="ARBA" id="ARBA00023180"/>
    </source>
</evidence>
<dbReference type="Pfam" id="PF00450">
    <property type="entry name" value="Peptidase_S10"/>
    <property type="match status" value="1"/>
</dbReference>
<dbReference type="Gene3D" id="3.40.50.1820">
    <property type="entry name" value="alpha/beta hydrolase"/>
    <property type="match status" value="1"/>
</dbReference>
<accession>A0A9P4XY07</accession>
<evidence type="ECO:0000256" key="3">
    <source>
        <dbReference type="ARBA" id="ARBA00022670"/>
    </source>
</evidence>
<dbReference type="GeneID" id="63840865"/>
<evidence type="ECO:0000256" key="1">
    <source>
        <dbReference type="ARBA" id="ARBA00009431"/>
    </source>
</evidence>
<dbReference type="InterPro" id="IPR029058">
    <property type="entry name" value="AB_hydrolase_fold"/>
</dbReference>
<protein>
    <submittedName>
        <fullName evidence="6">Alpha/beta-hydrolase</fullName>
    </submittedName>
</protein>
<dbReference type="AlphaFoldDB" id="A0A9P4XY07"/>
<dbReference type="GO" id="GO:0006508">
    <property type="term" value="P:proteolysis"/>
    <property type="evidence" value="ECO:0007669"/>
    <property type="project" value="UniProtKB-KW"/>
</dbReference>
<gene>
    <name evidence="6" type="ORF">M406DRAFT_357649</name>
</gene>
<keyword evidence="4" id="KW-0378">Hydrolase</keyword>
<sequence length="302" mass="33864">MLDQNDTTHFDLSGALIYDPCIGDCGWVQEEVPTVPYVLQNSNLFGLNESFTETLVASHESCGYAAYIDEYLTFPTGGIQPPSPYWGEGNCDVFDLVNNAALEVNPCFDIYEINQACPILWDVLGFPTELEYAPAGYDLYFNRTDVKEALHAPLDINWAECANEDVFVDGEDSSAQPNIYVLPKVIEATNRVLVANGDYDFILMTNGTLLSIQNMTWNGALGFQTEPSTPINIEIPDLAWAEVFDENYAEGVDGPQGTMGIQHYERGLLWAETYQSGHMEPEFQPRVAYRHLEWVLNRTQTL</sequence>
<evidence type="ECO:0000313" key="6">
    <source>
        <dbReference type="EMBL" id="KAF3762956.1"/>
    </source>
</evidence>
<dbReference type="OrthoDB" id="443318at2759"/>
<evidence type="ECO:0000256" key="4">
    <source>
        <dbReference type="ARBA" id="ARBA00022801"/>
    </source>
</evidence>
<dbReference type="EMBL" id="MU032350">
    <property type="protein sequence ID" value="KAF3762956.1"/>
    <property type="molecule type" value="Genomic_DNA"/>
</dbReference>
<keyword evidence="7" id="KW-1185">Reference proteome</keyword>
<dbReference type="SUPFAM" id="SSF53474">
    <property type="entry name" value="alpha/beta-Hydrolases"/>
    <property type="match status" value="1"/>
</dbReference>
<proteinExistence type="inferred from homology"/>
<keyword evidence="5" id="KW-0325">Glycoprotein</keyword>
<evidence type="ECO:0000313" key="7">
    <source>
        <dbReference type="Proteomes" id="UP000803844"/>
    </source>
</evidence>
<dbReference type="RefSeq" id="XP_040773935.1">
    <property type="nucleotide sequence ID" value="XM_040923736.1"/>
</dbReference>